<name>A0A2N3Y8E1_SACSN</name>
<dbReference type="Proteomes" id="UP000233786">
    <property type="component" value="Unassembled WGS sequence"/>
</dbReference>
<dbReference type="EMBL" id="PJNB01000001">
    <property type="protein sequence ID" value="PKW19192.1"/>
    <property type="molecule type" value="Genomic_DNA"/>
</dbReference>
<dbReference type="AlphaFoldDB" id="A0A2N3Y8E1"/>
<comment type="caution">
    <text evidence="2">The sequence shown here is derived from an EMBL/GenBank/DDBJ whole genome shotgun (WGS) entry which is preliminary data.</text>
</comment>
<accession>A0A2N3Y8E1</accession>
<evidence type="ECO:0000313" key="2">
    <source>
        <dbReference type="EMBL" id="PKW19192.1"/>
    </source>
</evidence>
<reference evidence="2" key="1">
    <citation type="submission" date="2017-12" db="EMBL/GenBank/DDBJ databases">
        <title>Sequencing the genomes of 1000 Actinobacteria strains.</title>
        <authorList>
            <person name="Klenk H.-P."/>
        </authorList>
    </citation>
    <scope>NUCLEOTIDE SEQUENCE [LARGE SCALE GENOMIC DNA]</scope>
    <source>
        <strain evidence="2">DSM 44228</strain>
    </source>
</reference>
<proteinExistence type="predicted"/>
<keyword evidence="3" id="KW-1185">Reference proteome</keyword>
<feature type="region of interest" description="Disordered" evidence="1">
    <location>
        <begin position="170"/>
        <end position="222"/>
    </location>
</feature>
<evidence type="ECO:0000313" key="3">
    <source>
        <dbReference type="Proteomes" id="UP000233786"/>
    </source>
</evidence>
<sequence length="222" mass="22847">MWGDSDPVAEGESVGSGYRFMPGVNQANYGSGDERFRVNCQEAVVALFNSLKFGRQFVAGPAVGDRDPGRLEAAFGVTARRVGGVAGAEQYVRSGQVGVAVPVIYQRADGSAHVIAAVYGEDRDGHEVVDLLDAQKGEEAEAADVLAATGVWVIPVLGVEVEGEVVLPPSGSGLPREGWGAGLPAEVTGPKRRGSESGPVATKAGTKGKKRTQGGWPGFAGG</sequence>
<evidence type="ECO:0000256" key="1">
    <source>
        <dbReference type="SAM" id="MobiDB-lite"/>
    </source>
</evidence>
<gene>
    <name evidence="2" type="ORF">A8926_7353</name>
</gene>
<protein>
    <submittedName>
        <fullName evidence="2">Uncharacterized protein</fullName>
    </submittedName>
</protein>
<organism evidence="2 3">
    <name type="scientific">Saccharopolyspora spinosa</name>
    <dbReference type="NCBI Taxonomy" id="60894"/>
    <lineage>
        <taxon>Bacteria</taxon>
        <taxon>Bacillati</taxon>
        <taxon>Actinomycetota</taxon>
        <taxon>Actinomycetes</taxon>
        <taxon>Pseudonocardiales</taxon>
        <taxon>Pseudonocardiaceae</taxon>
        <taxon>Saccharopolyspora</taxon>
    </lineage>
</organism>
<dbReference type="RefSeq" id="WP_143539738.1">
    <property type="nucleotide sequence ID" value="NZ_PJNB01000001.1"/>
</dbReference>